<feature type="repeat" description="TPR" evidence="1">
    <location>
        <begin position="269"/>
        <end position="302"/>
    </location>
</feature>
<dbReference type="Proteomes" id="UP000606720">
    <property type="component" value="Unassembled WGS sequence"/>
</dbReference>
<dbReference type="Pfam" id="PF00535">
    <property type="entry name" value="Glycos_transf_2"/>
    <property type="match status" value="2"/>
</dbReference>
<name>A0A923LMF2_9FIRM</name>
<proteinExistence type="predicted"/>
<accession>A0A923LMF2</accession>
<dbReference type="InterPro" id="IPR001173">
    <property type="entry name" value="Glyco_trans_2-like"/>
</dbReference>
<comment type="caution">
    <text evidence="5">The sequence shown here is derived from an EMBL/GenBank/DDBJ whole genome shotgun (WGS) entry which is preliminary data.</text>
</comment>
<dbReference type="EMBL" id="JACOPH010000001">
    <property type="protein sequence ID" value="MBC5712654.1"/>
    <property type="molecule type" value="Genomic_DNA"/>
</dbReference>
<dbReference type="PANTHER" id="PTHR43630">
    <property type="entry name" value="POLY-BETA-1,6-N-ACETYL-D-GLUCOSAMINE SYNTHASE"/>
    <property type="match status" value="1"/>
</dbReference>
<dbReference type="CDD" id="cd02511">
    <property type="entry name" value="Beta4Glucosyltransferase"/>
    <property type="match status" value="1"/>
</dbReference>
<organism evidence="5 6">
    <name type="scientific">Roseburia zhanii</name>
    <dbReference type="NCBI Taxonomy" id="2763064"/>
    <lineage>
        <taxon>Bacteria</taxon>
        <taxon>Bacillati</taxon>
        <taxon>Bacillota</taxon>
        <taxon>Clostridia</taxon>
        <taxon>Lachnospirales</taxon>
        <taxon>Lachnospiraceae</taxon>
        <taxon>Roseburia</taxon>
    </lineage>
</organism>
<dbReference type="SMART" id="SM00028">
    <property type="entry name" value="TPR"/>
    <property type="match status" value="3"/>
</dbReference>
<dbReference type="AlphaFoldDB" id="A0A923LMF2"/>
<dbReference type="InterPro" id="IPR029044">
    <property type="entry name" value="Nucleotide-diphossugar_trans"/>
</dbReference>
<evidence type="ECO:0000259" key="3">
    <source>
        <dbReference type="Pfam" id="PF00535"/>
    </source>
</evidence>
<keyword evidence="1" id="KW-0802">TPR repeat</keyword>
<dbReference type="Gene3D" id="1.25.40.10">
    <property type="entry name" value="Tetratricopeptide repeat domain"/>
    <property type="match status" value="2"/>
</dbReference>
<dbReference type="SUPFAM" id="SSF53448">
    <property type="entry name" value="Nucleotide-diphospho-sugar transferases"/>
    <property type="match status" value="2"/>
</dbReference>
<dbReference type="CDD" id="cd04186">
    <property type="entry name" value="GT_2_like_c"/>
    <property type="match status" value="1"/>
</dbReference>
<dbReference type="Gene3D" id="3.40.50.150">
    <property type="entry name" value="Vaccinia Virus protein VP39"/>
    <property type="match status" value="1"/>
</dbReference>
<dbReference type="PANTHER" id="PTHR43630:SF2">
    <property type="entry name" value="GLYCOSYLTRANSFERASE"/>
    <property type="match status" value="1"/>
</dbReference>
<dbReference type="InterPro" id="IPR011990">
    <property type="entry name" value="TPR-like_helical_dom_sf"/>
</dbReference>
<evidence type="ECO:0000313" key="6">
    <source>
        <dbReference type="Proteomes" id="UP000606720"/>
    </source>
</evidence>
<keyword evidence="2" id="KW-0175">Coiled coil</keyword>
<dbReference type="InterPro" id="IPR041698">
    <property type="entry name" value="Methyltransf_25"/>
</dbReference>
<feature type="domain" description="Glycosyltransferase 2-like" evidence="3">
    <location>
        <begin position="396"/>
        <end position="563"/>
    </location>
</feature>
<dbReference type="Pfam" id="PF13649">
    <property type="entry name" value="Methyltransf_25"/>
    <property type="match status" value="1"/>
</dbReference>
<dbReference type="GO" id="GO:0016757">
    <property type="term" value="F:glycosyltransferase activity"/>
    <property type="evidence" value="ECO:0007669"/>
    <property type="project" value="UniProtKB-KW"/>
</dbReference>
<reference evidence="5" key="1">
    <citation type="submission" date="2020-08" db="EMBL/GenBank/DDBJ databases">
        <title>Genome public.</title>
        <authorList>
            <person name="Liu C."/>
            <person name="Sun Q."/>
        </authorList>
    </citation>
    <scope>NUCLEOTIDE SEQUENCE</scope>
    <source>
        <strain evidence="5">BX1005</strain>
    </source>
</reference>
<dbReference type="InterPro" id="IPR019734">
    <property type="entry name" value="TPR_rpt"/>
</dbReference>
<protein>
    <submittedName>
        <fullName evidence="5">Glycosyltransferase</fullName>
    </submittedName>
</protein>
<dbReference type="PROSITE" id="PS50005">
    <property type="entry name" value="TPR"/>
    <property type="match status" value="2"/>
</dbReference>
<dbReference type="CDD" id="cd02440">
    <property type="entry name" value="AdoMet_MTases"/>
    <property type="match status" value="1"/>
</dbReference>
<dbReference type="Gene3D" id="3.90.550.10">
    <property type="entry name" value="Spore Coat Polysaccharide Biosynthesis Protein SpsA, Chain A"/>
    <property type="match status" value="2"/>
</dbReference>
<evidence type="ECO:0000256" key="1">
    <source>
        <dbReference type="PROSITE-ProRule" id="PRU00339"/>
    </source>
</evidence>
<feature type="domain" description="Glycosyltransferase 2-like" evidence="3">
    <location>
        <begin position="4"/>
        <end position="119"/>
    </location>
</feature>
<evidence type="ECO:0000259" key="4">
    <source>
        <dbReference type="Pfam" id="PF13649"/>
    </source>
</evidence>
<keyword evidence="6" id="KW-1185">Reference proteome</keyword>
<evidence type="ECO:0000256" key="2">
    <source>
        <dbReference type="SAM" id="Coils"/>
    </source>
</evidence>
<dbReference type="InterPro" id="IPR029063">
    <property type="entry name" value="SAM-dependent_MTases_sf"/>
</dbReference>
<evidence type="ECO:0000313" key="5">
    <source>
        <dbReference type="EMBL" id="MBC5712654.1"/>
    </source>
</evidence>
<feature type="repeat" description="TPR" evidence="1">
    <location>
        <begin position="197"/>
        <end position="230"/>
    </location>
</feature>
<dbReference type="SUPFAM" id="SSF48452">
    <property type="entry name" value="TPR-like"/>
    <property type="match status" value="1"/>
</dbReference>
<feature type="coiled-coil region" evidence="2">
    <location>
        <begin position="169"/>
        <end position="196"/>
    </location>
</feature>
<dbReference type="RefSeq" id="WP_186865751.1">
    <property type="nucleotide sequence ID" value="NZ_JACOPH010000001.1"/>
</dbReference>
<feature type="domain" description="Methyltransferase" evidence="4">
    <location>
        <begin position="658"/>
        <end position="743"/>
    </location>
</feature>
<gene>
    <name evidence="5" type="ORF">H8S17_00260</name>
</gene>
<dbReference type="SUPFAM" id="SSF53335">
    <property type="entry name" value="S-adenosyl-L-methionine-dependent methyltransferases"/>
    <property type="match status" value="1"/>
</dbReference>
<sequence length="834" mass="95506">MNLSVCIITKNEKENLEKCLQALAGYDLEIVVADTGSTDGTLEMIRNYTGSVYEFPWCDDFAKAKNYVVSKAVNDRILVLDSDEYIQKMDIKQIQNCFDKFPEGLGRIRRKNYFYQKNEIQEEVEYISRLFDRRYYQYEGKIHEQLVRKDGGAIKTYTAPVQIDHSGYLLTKEEKAKKAERNISLLKQTLEENGEDPYILYQLGKSYYMAEDYKMASDYFSKALWHDLDPKLEYVITMVETYGYALLNSGQKKQALGLTGLEEEFGGTSDFQFLLGLVYMNNEYFEQAVNSFLKAVSLHNGRVVGVDSYLAYYNIGVIYECLSRMNRATEFYVQAGGYLPAVKRLGLYYEAKNSTQAYLFYRQQAYKSDGKAKEELEALAESVKEKMSVVVNKTAIVILSYNTLNETRNCIESIRRHCDSGTYELIVIDNASSDGSVEWLKNQKDIKLCCNKENVGFPKGCNQGIAMAEADSNIWLLNSDTLVPPDALFWLQMGLYESSDIGAAGSVTNFAPNYQNIDDTTVTDQNYLSYAMRHKISVSNPYEKKIWLVGFSVLLKRKALEQVGLLDERFSPGNYEDTDLGMRLANAGWQQLLCRNSFIFHYGSKSFGKRKPEFSKLLETNQKKFIEKWNMHPSRFSYIKVWEAEQVKRPEEETFRLLDIGCGTGATLARIINRYPDAKVTGVEKQEKAAGLAAKIADVLQSDICDMKEDAYTDCFDQILTGGIWEHIPKEQVSAVFRKLRRWAGKDCMITGSIYNREHPWCHLLPKEYKNQDIGIADADHVTGYTAEEWIDLLNAAGIRVEEFSFAKESRAEGVTEPYQYFWRGRFAQRGSLS</sequence>